<proteinExistence type="predicted"/>
<dbReference type="AlphaFoldDB" id="A0A1I6JNH3"/>
<feature type="domain" description="Recombinase" evidence="2">
    <location>
        <begin position="164"/>
        <end position="308"/>
    </location>
</feature>
<gene>
    <name evidence="3" type="ORF">SAMN05661086_01805</name>
</gene>
<dbReference type="InterPro" id="IPR036162">
    <property type="entry name" value="Resolvase-like_N_sf"/>
</dbReference>
<dbReference type="SUPFAM" id="SSF53041">
    <property type="entry name" value="Resolvase-like"/>
    <property type="match status" value="1"/>
</dbReference>
<dbReference type="RefSeq" id="WP_092560357.1">
    <property type="nucleotide sequence ID" value="NZ_FOYZ01000006.1"/>
</dbReference>
<dbReference type="Pfam" id="PF00239">
    <property type="entry name" value="Resolvase"/>
    <property type="match status" value="1"/>
</dbReference>
<dbReference type="PROSITE" id="PS51736">
    <property type="entry name" value="RECOMBINASES_3"/>
    <property type="match status" value="1"/>
</dbReference>
<dbReference type="InterPro" id="IPR050639">
    <property type="entry name" value="SSR_resolvase"/>
</dbReference>
<name>A0A1I6JNH3_9FIRM</name>
<feature type="domain" description="Resolvase/invertase-type recombinase catalytic" evidence="1">
    <location>
        <begin position="6"/>
        <end position="156"/>
    </location>
</feature>
<dbReference type="GO" id="GO:0000150">
    <property type="term" value="F:DNA strand exchange activity"/>
    <property type="evidence" value="ECO:0007669"/>
    <property type="project" value="InterPro"/>
</dbReference>
<reference evidence="3 4" key="1">
    <citation type="submission" date="2016-10" db="EMBL/GenBank/DDBJ databases">
        <authorList>
            <person name="de Groot N.N."/>
        </authorList>
    </citation>
    <scope>NUCLEOTIDE SEQUENCE [LARGE SCALE GENOMIC DNA]</scope>
    <source>
        <strain evidence="3 4">743A</strain>
    </source>
</reference>
<dbReference type="EMBL" id="FOYZ01000006">
    <property type="protein sequence ID" value="SFR80514.1"/>
    <property type="molecule type" value="Genomic_DNA"/>
</dbReference>
<dbReference type="STRING" id="37658.SAMN05661086_01805"/>
<dbReference type="Proteomes" id="UP000199659">
    <property type="component" value="Unassembled WGS sequence"/>
</dbReference>
<dbReference type="InterPro" id="IPR006119">
    <property type="entry name" value="Resolv_N"/>
</dbReference>
<evidence type="ECO:0000259" key="2">
    <source>
        <dbReference type="PROSITE" id="PS51737"/>
    </source>
</evidence>
<sequence>MNQIFIAAAYIRLSREDEESSSIENQKAFIQEFVKQNLDIRLMKEKVDDGFSGVNFQRPAFQEMLEEAKRGEINCIIVKDLSRFGRNYIEVGNYLERIFPLLGIRFIAITDQYDSENRSGRSDYFLLPVKNLINDSYSRDISIKVRSQLEAMRRRGEFTGAFAVYGYCKDPENKNQLVKDPYAATIVKKIFEWKLIGMNQQEISERLNQMKILSPLQYKKAMGLKFESGFCQGTQGKWTVTAVNRILKNEVYIGTMVQGRVTTPNYKVKVRTMIEEKDWIKVKNRHEPVVGEAVFRKVNKMLEKDTRTAPKEKKLYLFAGMLFCRDCRQSMVRKTTVYQERRYVYYVCSSYRGGNCKSNHKIREDVLEKTVLLVIRQWFLHTGKEKAVLEKRCLVMWLIDTIFICENNEIEILADFSDLYQSQDH</sequence>
<dbReference type="GO" id="GO:0003677">
    <property type="term" value="F:DNA binding"/>
    <property type="evidence" value="ECO:0007669"/>
    <property type="project" value="InterPro"/>
</dbReference>
<dbReference type="InterPro" id="IPR038109">
    <property type="entry name" value="DNA_bind_recomb_sf"/>
</dbReference>
<dbReference type="InterPro" id="IPR011109">
    <property type="entry name" value="DNA_bind_recombinase_dom"/>
</dbReference>
<dbReference type="OrthoDB" id="9784557at2"/>
<dbReference type="PROSITE" id="PS51737">
    <property type="entry name" value="RECOMBINASE_DNA_BIND"/>
    <property type="match status" value="1"/>
</dbReference>
<organism evidence="3 4">
    <name type="scientific">Anaeromicropila populeti</name>
    <dbReference type="NCBI Taxonomy" id="37658"/>
    <lineage>
        <taxon>Bacteria</taxon>
        <taxon>Bacillati</taxon>
        <taxon>Bacillota</taxon>
        <taxon>Clostridia</taxon>
        <taxon>Lachnospirales</taxon>
        <taxon>Lachnospiraceae</taxon>
        <taxon>Anaeromicropila</taxon>
    </lineage>
</organism>
<dbReference type="Pfam" id="PF07508">
    <property type="entry name" value="Recombinase"/>
    <property type="match status" value="1"/>
</dbReference>
<protein>
    <submittedName>
        <fullName evidence="3">Site-specific DNA recombinase</fullName>
    </submittedName>
</protein>
<evidence type="ECO:0000259" key="1">
    <source>
        <dbReference type="PROSITE" id="PS51736"/>
    </source>
</evidence>
<evidence type="ECO:0000313" key="4">
    <source>
        <dbReference type="Proteomes" id="UP000199659"/>
    </source>
</evidence>
<evidence type="ECO:0000313" key="3">
    <source>
        <dbReference type="EMBL" id="SFR80514.1"/>
    </source>
</evidence>
<dbReference type="Gene3D" id="3.40.50.1390">
    <property type="entry name" value="Resolvase, N-terminal catalytic domain"/>
    <property type="match status" value="1"/>
</dbReference>
<dbReference type="SMART" id="SM00857">
    <property type="entry name" value="Resolvase"/>
    <property type="match status" value="1"/>
</dbReference>
<dbReference type="Gene3D" id="3.90.1750.20">
    <property type="entry name" value="Putative Large Serine Recombinase, Chain B, Domain 2"/>
    <property type="match status" value="1"/>
</dbReference>
<accession>A0A1I6JNH3</accession>
<dbReference type="InterPro" id="IPR025827">
    <property type="entry name" value="Zn_ribbon_recom_dom"/>
</dbReference>
<dbReference type="PANTHER" id="PTHR30461">
    <property type="entry name" value="DNA-INVERTASE FROM LAMBDOID PROPHAGE"/>
    <property type="match status" value="1"/>
</dbReference>
<dbReference type="Pfam" id="PF13408">
    <property type="entry name" value="Zn_ribbon_recom"/>
    <property type="match status" value="1"/>
</dbReference>
<dbReference type="PANTHER" id="PTHR30461:SF23">
    <property type="entry name" value="DNA RECOMBINASE-RELATED"/>
    <property type="match status" value="1"/>
</dbReference>
<keyword evidence="4" id="KW-1185">Reference proteome</keyword>